<dbReference type="Gramene" id="TraesCS2D03G1203500.1">
    <property type="protein sequence ID" value="TraesCS2D03G1203500.1.CDS"/>
    <property type="gene ID" value="TraesCS2D03G1203500"/>
</dbReference>
<dbReference type="GO" id="GO:0016707">
    <property type="term" value="F:gibberellin 3-beta-dioxygenase activity"/>
    <property type="evidence" value="ECO:0000318"/>
    <property type="project" value="GO_Central"/>
</dbReference>
<reference evidence="9" key="2">
    <citation type="submission" date="2018-10" db="UniProtKB">
        <authorList>
            <consortium name="EnsemblPlants"/>
        </authorList>
    </citation>
    <scope>IDENTIFICATION</scope>
</reference>
<reference evidence="9" key="1">
    <citation type="submission" date="2018-08" db="EMBL/GenBank/DDBJ databases">
        <authorList>
            <person name="Rossello M."/>
        </authorList>
    </citation>
    <scope>NUCLEOTIDE SEQUENCE [LARGE SCALE GENOMIC DNA]</scope>
    <source>
        <strain evidence="9">cv. Chinese Spring</strain>
    </source>
</reference>
<dbReference type="STRING" id="4565.A0A3B6DQG7"/>
<evidence type="ECO:0000256" key="4">
    <source>
        <dbReference type="ARBA" id="ARBA00023002"/>
    </source>
</evidence>
<dbReference type="InterPro" id="IPR005123">
    <property type="entry name" value="Oxoglu/Fe-dep_dioxygenase_dom"/>
</dbReference>
<evidence type="ECO:0000259" key="8">
    <source>
        <dbReference type="PROSITE" id="PS51471"/>
    </source>
</evidence>
<dbReference type="GO" id="GO:0009686">
    <property type="term" value="P:gibberellin biosynthetic process"/>
    <property type="evidence" value="ECO:0000318"/>
    <property type="project" value="GO_Central"/>
</dbReference>
<sequence length="373" mass="40897">MSAPSQLSKHPHNNYFDFGAARQVPETHTWEGLYEHPLVDGGVGAAEDAVPVVDLRDPHAAEAVARASEQWGTFLLEGHGIPSELLARVEAGIASMFALPASEKMRAARQDGQSHGYGLPPIASYFPKTTRSEGYTLSPANLRAELRKMWPDAGEDYRHFCDVMEEFHRQMRLASDKLTVLFLAALGVAGVEAERKIVDTMSETVTMHLNWYPKCPDPKRTLGLATHTDSGFFTFVMQSHVSGMQLFRRGPDRWPGLVGVPPGALIVNISDLFQILTNGRFCSTYHRAVVNRDSTRVSVAYHLGPPAGVKVAPLREAVGCGKPAYRTVTWREYFLVRKEAFATGGSALQMVSLSPGDHKNHGDGADQISEISS</sequence>
<evidence type="ECO:0000256" key="2">
    <source>
        <dbReference type="ARBA" id="ARBA00001962"/>
    </source>
</evidence>
<name>A0A3B6DQG7_WHEAT</name>
<dbReference type="EnsemblPlants" id="TraesCS2D02G542100.1">
    <property type="protein sequence ID" value="TraesCS2D02G542100.1"/>
    <property type="gene ID" value="TraesCS2D02G542100"/>
</dbReference>
<evidence type="ECO:0000256" key="5">
    <source>
        <dbReference type="ARBA" id="ARBA00023004"/>
    </source>
</evidence>
<dbReference type="InterPro" id="IPR050231">
    <property type="entry name" value="Iron_ascorbate_oxido_reductase"/>
</dbReference>
<dbReference type="GO" id="GO:0046872">
    <property type="term" value="F:metal ion binding"/>
    <property type="evidence" value="ECO:0007669"/>
    <property type="project" value="UniProtKB-KW"/>
</dbReference>
<keyword evidence="10" id="KW-1185">Reference proteome</keyword>
<dbReference type="Gramene" id="TraesCS2D02G542100.1">
    <property type="protein sequence ID" value="TraesCS2D02G542100.1"/>
    <property type="gene ID" value="TraesCS2D02G542100"/>
</dbReference>
<dbReference type="Pfam" id="PF03171">
    <property type="entry name" value="2OG-FeII_Oxy"/>
    <property type="match status" value="1"/>
</dbReference>
<feature type="region of interest" description="Disordered" evidence="7">
    <location>
        <begin position="353"/>
        <end position="373"/>
    </location>
</feature>
<dbReference type="SUPFAM" id="SSF51197">
    <property type="entry name" value="Clavaminate synthase-like"/>
    <property type="match status" value="1"/>
</dbReference>
<dbReference type="Pfam" id="PF14226">
    <property type="entry name" value="DIOX_N"/>
    <property type="match status" value="1"/>
</dbReference>
<evidence type="ECO:0000256" key="7">
    <source>
        <dbReference type="SAM" id="MobiDB-lite"/>
    </source>
</evidence>
<organism evidence="9">
    <name type="scientific">Triticum aestivum</name>
    <name type="common">Wheat</name>
    <dbReference type="NCBI Taxonomy" id="4565"/>
    <lineage>
        <taxon>Eukaryota</taxon>
        <taxon>Viridiplantae</taxon>
        <taxon>Streptophyta</taxon>
        <taxon>Embryophyta</taxon>
        <taxon>Tracheophyta</taxon>
        <taxon>Spermatophyta</taxon>
        <taxon>Magnoliopsida</taxon>
        <taxon>Liliopsida</taxon>
        <taxon>Poales</taxon>
        <taxon>Poaceae</taxon>
        <taxon>BOP clade</taxon>
        <taxon>Pooideae</taxon>
        <taxon>Triticodae</taxon>
        <taxon>Triticeae</taxon>
        <taxon>Triticinae</taxon>
        <taxon>Triticum</taxon>
    </lineage>
</organism>
<dbReference type="InterPro" id="IPR027443">
    <property type="entry name" value="IPNS-like_sf"/>
</dbReference>
<comment type="cofactor">
    <cofactor evidence="2">
        <name>Fe cation</name>
        <dbReference type="ChEBI" id="CHEBI:24875"/>
    </cofactor>
</comment>
<comment type="similarity">
    <text evidence="6">Belongs to the iron/ascorbate-dependent oxidoreductase family.</text>
</comment>
<dbReference type="GO" id="GO:0009416">
    <property type="term" value="P:response to light stimulus"/>
    <property type="evidence" value="ECO:0000318"/>
    <property type="project" value="GO_Central"/>
</dbReference>
<dbReference type="PaxDb" id="4565-Traes_2DL_66F9CEA3C.1"/>
<evidence type="ECO:0000313" key="9">
    <source>
        <dbReference type="EnsemblPlants" id="TraesCS2D02G542100.1"/>
    </source>
</evidence>
<comment type="cofactor">
    <cofactor evidence="1">
        <name>L-ascorbate</name>
        <dbReference type="ChEBI" id="CHEBI:38290"/>
    </cofactor>
</comment>
<proteinExistence type="inferred from homology"/>
<dbReference type="OrthoDB" id="288590at2759"/>
<evidence type="ECO:0000256" key="3">
    <source>
        <dbReference type="ARBA" id="ARBA00022723"/>
    </source>
</evidence>
<keyword evidence="4 6" id="KW-0560">Oxidoreductase</keyword>
<accession>A0A3B6DQG7</accession>
<dbReference type="Gene3D" id="2.60.120.330">
    <property type="entry name" value="B-lactam Antibiotic, Isopenicillin N Synthase, Chain"/>
    <property type="match status" value="1"/>
</dbReference>
<keyword evidence="3 6" id="KW-0479">Metal-binding</keyword>
<dbReference type="InterPro" id="IPR044861">
    <property type="entry name" value="IPNS-like_FE2OG_OXY"/>
</dbReference>
<dbReference type="SMR" id="A0A3B6DQG7"/>
<feature type="domain" description="Fe2OG dioxygenase" evidence="8">
    <location>
        <begin position="203"/>
        <end position="305"/>
    </location>
</feature>
<evidence type="ECO:0000313" key="10">
    <source>
        <dbReference type="Proteomes" id="UP000019116"/>
    </source>
</evidence>
<dbReference type="OMA" id="ELMGHAC"/>
<protein>
    <recommendedName>
        <fullName evidence="8">Fe2OG dioxygenase domain-containing protein</fullName>
    </recommendedName>
</protein>
<dbReference type="AlphaFoldDB" id="A0A3B6DQG7"/>
<keyword evidence="5 6" id="KW-0408">Iron</keyword>
<evidence type="ECO:0000256" key="1">
    <source>
        <dbReference type="ARBA" id="ARBA00001961"/>
    </source>
</evidence>
<evidence type="ECO:0000256" key="6">
    <source>
        <dbReference type="RuleBase" id="RU003682"/>
    </source>
</evidence>
<dbReference type="InterPro" id="IPR026992">
    <property type="entry name" value="DIOX_N"/>
</dbReference>
<dbReference type="PANTHER" id="PTHR47990">
    <property type="entry name" value="2-OXOGLUTARATE (2OG) AND FE(II)-DEPENDENT OXYGENASE SUPERFAMILY PROTEIN-RELATED"/>
    <property type="match status" value="1"/>
</dbReference>
<dbReference type="PROSITE" id="PS51471">
    <property type="entry name" value="FE2OG_OXY"/>
    <property type="match status" value="1"/>
</dbReference>
<dbReference type="Proteomes" id="UP000019116">
    <property type="component" value="Chromosome 2D"/>
</dbReference>